<dbReference type="RefSeq" id="WP_093753405.1">
    <property type="nucleotide sequence ID" value="NZ_BSYN01000015.1"/>
</dbReference>
<dbReference type="InterPro" id="IPR003594">
    <property type="entry name" value="HATPase_dom"/>
</dbReference>
<dbReference type="GO" id="GO:0016036">
    <property type="term" value="P:cellular response to phosphate starvation"/>
    <property type="evidence" value="ECO:0007669"/>
    <property type="project" value="TreeGrafter"/>
</dbReference>
<dbReference type="AlphaFoldDB" id="A0A1H3AKJ5"/>
<dbReference type="CDD" id="cd06225">
    <property type="entry name" value="HAMP"/>
    <property type="match status" value="1"/>
</dbReference>
<keyword evidence="8 9" id="KW-0472">Membrane</keyword>
<dbReference type="InterPro" id="IPR036097">
    <property type="entry name" value="HisK_dim/P_sf"/>
</dbReference>
<protein>
    <recommendedName>
        <fullName evidence="3">histidine kinase</fullName>
        <ecNumber evidence="3">2.7.13.3</ecNumber>
    </recommendedName>
</protein>
<evidence type="ECO:0000259" key="11">
    <source>
        <dbReference type="PROSITE" id="PS50885"/>
    </source>
</evidence>
<feature type="transmembrane region" description="Helical" evidence="9">
    <location>
        <begin position="182"/>
        <end position="202"/>
    </location>
</feature>
<dbReference type="GO" id="GO:0000155">
    <property type="term" value="F:phosphorelay sensor kinase activity"/>
    <property type="evidence" value="ECO:0007669"/>
    <property type="project" value="InterPro"/>
</dbReference>
<dbReference type="SMART" id="SM00387">
    <property type="entry name" value="HATPase_c"/>
    <property type="match status" value="1"/>
</dbReference>
<evidence type="ECO:0000256" key="2">
    <source>
        <dbReference type="ARBA" id="ARBA00004370"/>
    </source>
</evidence>
<dbReference type="InterPro" id="IPR003661">
    <property type="entry name" value="HisK_dim/P_dom"/>
</dbReference>
<accession>A0A1H3AKJ5</accession>
<keyword evidence="9" id="KW-0812">Transmembrane</keyword>
<proteinExistence type="predicted"/>
<keyword evidence="6 12" id="KW-0418">Kinase</keyword>
<dbReference type="PRINTS" id="PR00344">
    <property type="entry name" value="BCTRLSENSOR"/>
</dbReference>
<evidence type="ECO:0000256" key="8">
    <source>
        <dbReference type="ARBA" id="ARBA00023136"/>
    </source>
</evidence>
<dbReference type="EC" id="2.7.13.3" evidence="3"/>
<dbReference type="SUPFAM" id="SSF55874">
    <property type="entry name" value="ATPase domain of HSP90 chaperone/DNA topoisomerase II/histidine kinase"/>
    <property type="match status" value="1"/>
</dbReference>
<evidence type="ECO:0000313" key="12">
    <source>
        <dbReference type="EMBL" id="SDX30206.1"/>
    </source>
</evidence>
<dbReference type="Gene3D" id="3.30.450.20">
    <property type="entry name" value="PAS domain"/>
    <property type="match status" value="2"/>
</dbReference>
<keyword evidence="9" id="KW-1133">Transmembrane helix</keyword>
<dbReference type="CDD" id="cd00130">
    <property type="entry name" value="PAS"/>
    <property type="match status" value="1"/>
</dbReference>
<evidence type="ECO:0000259" key="10">
    <source>
        <dbReference type="PROSITE" id="PS50109"/>
    </source>
</evidence>
<keyword evidence="13" id="KW-1185">Reference proteome</keyword>
<dbReference type="PROSITE" id="PS50109">
    <property type="entry name" value="HIS_KIN"/>
    <property type="match status" value="1"/>
</dbReference>
<dbReference type="Pfam" id="PF00512">
    <property type="entry name" value="HisKA"/>
    <property type="match status" value="1"/>
</dbReference>
<dbReference type="Gene3D" id="3.30.565.10">
    <property type="entry name" value="Histidine kinase-like ATPase, C-terminal domain"/>
    <property type="match status" value="1"/>
</dbReference>
<evidence type="ECO:0000256" key="9">
    <source>
        <dbReference type="SAM" id="Phobius"/>
    </source>
</evidence>
<organism evidence="12 13">
    <name type="scientific">Tepidimicrobium xylanilyticum</name>
    <dbReference type="NCBI Taxonomy" id="1123352"/>
    <lineage>
        <taxon>Bacteria</taxon>
        <taxon>Bacillati</taxon>
        <taxon>Bacillota</taxon>
        <taxon>Tissierellia</taxon>
        <taxon>Tissierellales</taxon>
        <taxon>Tepidimicrobiaceae</taxon>
        <taxon>Tepidimicrobium</taxon>
    </lineage>
</organism>
<comment type="catalytic activity">
    <reaction evidence="1">
        <text>ATP + protein L-histidine = ADP + protein N-phospho-L-histidine.</text>
        <dbReference type="EC" id="2.7.13.3"/>
    </reaction>
</comment>
<dbReference type="PROSITE" id="PS50885">
    <property type="entry name" value="HAMP"/>
    <property type="match status" value="1"/>
</dbReference>
<dbReference type="EMBL" id="FNNG01000009">
    <property type="protein sequence ID" value="SDX30206.1"/>
    <property type="molecule type" value="Genomic_DNA"/>
</dbReference>
<dbReference type="CDD" id="cd00082">
    <property type="entry name" value="HisKA"/>
    <property type="match status" value="1"/>
</dbReference>
<dbReference type="FunFam" id="3.30.565.10:FF:000006">
    <property type="entry name" value="Sensor histidine kinase WalK"/>
    <property type="match status" value="1"/>
</dbReference>
<feature type="transmembrane region" description="Helical" evidence="9">
    <location>
        <begin position="6"/>
        <end position="29"/>
    </location>
</feature>
<dbReference type="Pfam" id="PF00672">
    <property type="entry name" value="HAMP"/>
    <property type="match status" value="1"/>
</dbReference>
<evidence type="ECO:0000256" key="5">
    <source>
        <dbReference type="ARBA" id="ARBA00022679"/>
    </source>
</evidence>
<dbReference type="SUPFAM" id="SSF55785">
    <property type="entry name" value="PYP-like sensor domain (PAS domain)"/>
    <property type="match status" value="1"/>
</dbReference>
<dbReference type="CDD" id="cd00075">
    <property type="entry name" value="HATPase"/>
    <property type="match status" value="1"/>
</dbReference>
<comment type="subcellular location">
    <subcellularLocation>
        <location evidence="2">Membrane</location>
    </subcellularLocation>
</comment>
<reference evidence="12 13" key="1">
    <citation type="submission" date="2016-10" db="EMBL/GenBank/DDBJ databases">
        <authorList>
            <person name="de Groot N.N."/>
        </authorList>
    </citation>
    <scope>NUCLEOTIDE SEQUENCE [LARGE SCALE GENOMIC DNA]</scope>
    <source>
        <strain evidence="12 13">DSM 23310</strain>
    </source>
</reference>
<dbReference type="Gene3D" id="1.10.287.130">
    <property type="match status" value="1"/>
</dbReference>
<dbReference type="SMART" id="SM00304">
    <property type="entry name" value="HAMP"/>
    <property type="match status" value="1"/>
</dbReference>
<evidence type="ECO:0000256" key="3">
    <source>
        <dbReference type="ARBA" id="ARBA00012438"/>
    </source>
</evidence>
<feature type="domain" description="HAMP" evidence="11">
    <location>
        <begin position="203"/>
        <end position="255"/>
    </location>
</feature>
<dbReference type="PANTHER" id="PTHR45453:SF1">
    <property type="entry name" value="PHOSPHATE REGULON SENSOR PROTEIN PHOR"/>
    <property type="match status" value="1"/>
</dbReference>
<dbReference type="Gene3D" id="1.10.8.500">
    <property type="entry name" value="HAMP domain in histidine kinase"/>
    <property type="match status" value="1"/>
</dbReference>
<dbReference type="Pfam" id="PF02518">
    <property type="entry name" value="HATPase_c"/>
    <property type="match status" value="1"/>
</dbReference>
<keyword evidence="4" id="KW-0597">Phosphoprotein</keyword>
<evidence type="ECO:0000256" key="6">
    <source>
        <dbReference type="ARBA" id="ARBA00022777"/>
    </source>
</evidence>
<gene>
    <name evidence="12" type="ORF">SAMN05660923_02063</name>
</gene>
<dbReference type="InterPro" id="IPR003660">
    <property type="entry name" value="HAMP_dom"/>
</dbReference>
<dbReference type="SMART" id="SM00388">
    <property type="entry name" value="HisKA"/>
    <property type="match status" value="1"/>
</dbReference>
<dbReference type="InterPro" id="IPR000014">
    <property type="entry name" value="PAS"/>
</dbReference>
<dbReference type="PANTHER" id="PTHR45453">
    <property type="entry name" value="PHOSPHATE REGULON SENSOR PROTEIN PHOR"/>
    <property type="match status" value="1"/>
</dbReference>
<dbReference type="FunFam" id="1.10.287.130:FF:000001">
    <property type="entry name" value="Two-component sensor histidine kinase"/>
    <property type="match status" value="1"/>
</dbReference>
<dbReference type="SUPFAM" id="SSF47384">
    <property type="entry name" value="Homodimeric domain of signal transducing histidine kinase"/>
    <property type="match status" value="1"/>
</dbReference>
<keyword evidence="5" id="KW-0808">Transferase</keyword>
<dbReference type="GO" id="GO:0004721">
    <property type="term" value="F:phosphoprotein phosphatase activity"/>
    <property type="evidence" value="ECO:0007669"/>
    <property type="project" value="TreeGrafter"/>
</dbReference>
<dbReference type="InterPro" id="IPR005467">
    <property type="entry name" value="His_kinase_dom"/>
</dbReference>
<dbReference type="Proteomes" id="UP000198828">
    <property type="component" value="Unassembled WGS sequence"/>
</dbReference>
<dbReference type="OrthoDB" id="9813151at2"/>
<evidence type="ECO:0000256" key="4">
    <source>
        <dbReference type="ARBA" id="ARBA00022553"/>
    </source>
</evidence>
<dbReference type="InterPro" id="IPR036890">
    <property type="entry name" value="HATPase_C_sf"/>
</dbReference>
<dbReference type="SUPFAM" id="SSF158472">
    <property type="entry name" value="HAMP domain-like"/>
    <property type="match status" value="1"/>
</dbReference>
<keyword evidence="7" id="KW-0902">Two-component regulatory system</keyword>
<dbReference type="InterPro" id="IPR004358">
    <property type="entry name" value="Sig_transdc_His_kin-like_C"/>
</dbReference>
<dbReference type="InterPro" id="IPR050351">
    <property type="entry name" value="BphY/WalK/GraS-like"/>
</dbReference>
<feature type="domain" description="Histidine kinase" evidence="10">
    <location>
        <begin position="382"/>
        <end position="600"/>
    </location>
</feature>
<evidence type="ECO:0000313" key="13">
    <source>
        <dbReference type="Proteomes" id="UP000198828"/>
    </source>
</evidence>
<evidence type="ECO:0000256" key="1">
    <source>
        <dbReference type="ARBA" id="ARBA00000085"/>
    </source>
</evidence>
<dbReference type="InterPro" id="IPR035965">
    <property type="entry name" value="PAS-like_dom_sf"/>
</dbReference>
<evidence type="ECO:0000256" key="7">
    <source>
        <dbReference type="ARBA" id="ARBA00023012"/>
    </source>
</evidence>
<sequence>MFSSIRWKFIIVYFLLVFMAMVIVGVFIIRRFETQQLNNRLNTMIKQVETIISTSSDLSEEDWGEYIEGIQKTLNEWTFSGSETLYVIYNDDISRIIASSHKSYHQIIGQNALTYRDLDPTLILAANNGEKSSGIKKDLNENFLYQHLAYPVLNEIGQVKGILYMIGDLQDVYNTIDATKRILTSATLLALLITVILGFLIASSVTEPIRDVTEKAEKMAKGDFDQFVEVKSDDEIGQLASMFNYLTLKLKDTIQEMDLEKSKLDTIFNYMADGVIAVDVNGHIIHANPIAIDILDLEETLNTEFSNDKIFFMERIDLKDIDYEDSTTLEGEKTVKIKDTVYRIKYAPFRDERNDIGGIIIVFQDITEQHKLDNMRKEFVANVSHELKTPITTIKSYTETLMDSGDIDKALYEKFLSVINNECDRMARIVRDLLQLSNLDYNKTKWKKVNYSVEKLLKEACLKLDFSLKEKNQSLCLDIEEDIPDIVIDKDGMEQVILNIMSNAIKYTPDNGEITILAKQVNDNVVITVKDNGIGIPEEDIGRIFERFYRVDKGRSRELGGTGLGLSIAKQIVEAHDGDIILRSEYNVGTEVDIILPIKTAVIHS</sequence>
<name>A0A1H3AKJ5_9FIRM</name>
<dbReference type="GO" id="GO:0005886">
    <property type="term" value="C:plasma membrane"/>
    <property type="evidence" value="ECO:0007669"/>
    <property type="project" value="TreeGrafter"/>
</dbReference>